<feature type="domain" description="2TM" evidence="2">
    <location>
        <begin position="19"/>
        <end position="84"/>
    </location>
</feature>
<feature type="transmembrane region" description="Helical" evidence="1">
    <location>
        <begin position="30"/>
        <end position="48"/>
    </location>
</feature>
<dbReference type="Proteomes" id="UP000000493">
    <property type="component" value="Chromosome"/>
</dbReference>
<protein>
    <recommendedName>
        <fullName evidence="2">2TM domain-containing protein</fullName>
    </recommendedName>
</protein>
<evidence type="ECO:0000313" key="3">
    <source>
        <dbReference type="EMBL" id="AEI47894.1"/>
    </source>
</evidence>
<accession>A0A7U4E594</accession>
<reference evidence="3 4" key="2">
    <citation type="journal article" date="2012" name="Stand. Genomic Sci.">
        <title>Complete genome sequence of the aquatic bacterium Runella slithyformis type strain (LSU 4(T)).</title>
        <authorList>
            <person name="Copeland A."/>
            <person name="Zhang X."/>
            <person name="Misra M."/>
            <person name="Lapidus A."/>
            <person name="Nolan M."/>
            <person name="Lucas S."/>
            <person name="Deshpande S."/>
            <person name="Cheng J.F."/>
            <person name="Tapia R."/>
            <person name="Goodwin L.A."/>
            <person name="Pitluck S."/>
            <person name="Liolios K."/>
            <person name="Pagani I."/>
            <person name="Ivanova N."/>
            <person name="Mikhailova N."/>
            <person name="Pati A."/>
            <person name="Chen A."/>
            <person name="Palaniappan K."/>
            <person name="Land M."/>
            <person name="Hauser L."/>
            <person name="Pan C."/>
            <person name="Jeffries C.D."/>
            <person name="Detter J.C."/>
            <person name="Brambilla E.M."/>
            <person name="Rohde M."/>
            <person name="Djao O.D."/>
            <person name="Goker M."/>
            <person name="Sikorski J."/>
            <person name="Tindall B.J."/>
            <person name="Woyke T."/>
            <person name="Bristow J."/>
            <person name="Eisen J.A."/>
            <person name="Markowitz V."/>
            <person name="Hugenholtz P."/>
            <person name="Kyrpides N.C."/>
            <person name="Klenk H.P."/>
            <person name="Mavromatis K."/>
        </authorList>
    </citation>
    <scope>NUCLEOTIDE SEQUENCE [LARGE SCALE GENOMIC DNA]</scope>
    <source>
        <strain evidence="4">ATCC 29530 / DSM 19594 / LMG 11500 / NCIMB 11436 / LSU 4</strain>
    </source>
</reference>
<sequence length="94" mass="10869">MNTTFTSAPERNEYLMKIARRRVGFQKHTMVYFIVCSVISLLCLAEGGRVPVDLWWAWGIGLGFHGLAAYGPLFDEQKATEDEYQKLLRRQNEQ</sequence>
<dbReference type="KEGG" id="rsi:Runsl_1469"/>
<keyword evidence="1" id="KW-0472">Membrane</keyword>
<keyword evidence="1" id="KW-0812">Transmembrane</keyword>
<dbReference type="RefSeq" id="WP_013927212.1">
    <property type="nucleotide sequence ID" value="NC_015703.1"/>
</dbReference>
<keyword evidence="1" id="KW-1133">Transmembrane helix</keyword>
<gene>
    <name evidence="3" type="ordered locus">Runsl_1469</name>
</gene>
<reference evidence="4" key="1">
    <citation type="submission" date="2011-06" db="EMBL/GenBank/DDBJ databases">
        <title>The complete genome of chromosome of Runella slithyformis DSM 19594.</title>
        <authorList>
            <consortium name="US DOE Joint Genome Institute (JGI-PGF)"/>
            <person name="Lucas S."/>
            <person name="Han J."/>
            <person name="Lapidus A."/>
            <person name="Bruce D."/>
            <person name="Goodwin L."/>
            <person name="Pitluck S."/>
            <person name="Peters L."/>
            <person name="Kyrpides N."/>
            <person name="Mavromatis K."/>
            <person name="Ivanova N."/>
            <person name="Ovchinnikova G."/>
            <person name="Zhang X."/>
            <person name="Misra M."/>
            <person name="Detter J.C."/>
            <person name="Tapia R."/>
            <person name="Han C."/>
            <person name="Land M."/>
            <person name="Hauser L."/>
            <person name="Markowitz V."/>
            <person name="Cheng J.-F."/>
            <person name="Hugenholtz P."/>
            <person name="Woyke T."/>
            <person name="Wu D."/>
            <person name="Tindall B."/>
            <person name="Faehrich R."/>
            <person name="Brambilla E."/>
            <person name="Klenk H.-P."/>
            <person name="Eisen J.A."/>
        </authorList>
    </citation>
    <scope>NUCLEOTIDE SEQUENCE [LARGE SCALE GENOMIC DNA]</scope>
    <source>
        <strain evidence="4">ATCC 29530 / DSM 19594 / LMG 11500 / NCIMB 11436 / LSU 4</strain>
    </source>
</reference>
<evidence type="ECO:0000259" key="2">
    <source>
        <dbReference type="Pfam" id="PF13239"/>
    </source>
</evidence>
<name>A0A7U4E594_RUNSL</name>
<dbReference type="AlphaFoldDB" id="A0A7U4E594"/>
<evidence type="ECO:0000256" key="1">
    <source>
        <dbReference type="SAM" id="Phobius"/>
    </source>
</evidence>
<keyword evidence="4" id="KW-1185">Reference proteome</keyword>
<dbReference type="Pfam" id="PF13239">
    <property type="entry name" value="2TM"/>
    <property type="match status" value="1"/>
</dbReference>
<proteinExistence type="predicted"/>
<feature type="transmembrane region" description="Helical" evidence="1">
    <location>
        <begin position="54"/>
        <end position="74"/>
    </location>
</feature>
<dbReference type="InterPro" id="IPR025698">
    <property type="entry name" value="2TM_dom"/>
</dbReference>
<dbReference type="EMBL" id="CP002859">
    <property type="protein sequence ID" value="AEI47894.1"/>
    <property type="molecule type" value="Genomic_DNA"/>
</dbReference>
<organism evidence="3 4">
    <name type="scientific">Runella slithyformis (strain ATCC 29530 / DSM 19594 / LMG 11500 / NCIMB 11436 / LSU 4)</name>
    <dbReference type="NCBI Taxonomy" id="761193"/>
    <lineage>
        <taxon>Bacteria</taxon>
        <taxon>Pseudomonadati</taxon>
        <taxon>Bacteroidota</taxon>
        <taxon>Cytophagia</taxon>
        <taxon>Cytophagales</taxon>
        <taxon>Spirosomataceae</taxon>
        <taxon>Runella</taxon>
    </lineage>
</organism>
<evidence type="ECO:0000313" key="4">
    <source>
        <dbReference type="Proteomes" id="UP000000493"/>
    </source>
</evidence>